<keyword evidence="1" id="KW-1133">Transmembrane helix</keyword>
<keyword evidence="1" id="KW-0472">Membrane</keyword>
<evidence type="ECO:0000313" key="2">
    <source>
        <dbReference type="EMBL" id="MBX41400.1"/>
    </source>
</evidence>
<dbReference type="AlphaFoldDB" id="A0A2P2NG57"/>
<sequence>MRPREMIIHLHSLYVSLLLADLILSMSHFSVHRIVVCMERDLARI</sequence>
<organism evidence="2">
    <name type="scientific">Rhizophora mucronata</name>
    <name type="common">Asiatic mangrove</name>
    <dbReference type="NCBI Taxonomy" id="61149"/>
    <lineage>
        <taxon>Eukaryota</taxon>
        <taxon>Viridiplantae</taxon>
        <taxon>Streptophyta</taxon>
        <taxon>Embryophyta</taxon>
        <taxon>Tracheophyta</taxon>
        <taxon>Spermatophyta</taxon>
        <taxon>Magnoliopsida</taxon>
        <taxon>eudicotyledons</taxon>
        <taxon>Gunneridae</taxon>
        <taxon>Pentapetalae</taxon>
        <taxon>rosids</taxon>
        <taxon>fabids</taxon>
        <taxon>Malpighiales</taxon>
        <taxon>Rhizophoraceae</taxon>
        <taxon>Rhizophora</taxon>
    </lineage>
</organism>
<feature type="transmembrane region" description="Helical" evidence="1">
    <location>
        <begin position="6"/>
        <end position="24"/>
    </location>
</feature>
<evidence type="ECO:0000256" key="1">
    <source>
        <dbReference type="SAM" id="Phobius"/>
    </source>
</evidence>
<protein>
    <submittedName>
        <fullName evidence="2">Uncharacterized protein</fullName>
    </submittedName>
</protein>
<reference evidence="2" key="1">
    <citation type="submission" date="2018-02" db="EMBL/GenBank/DDBJ databases">
        <title>Rhizophora mucronata_Transcriptome.</title>
        <authorList>
            <person name="Meera S.P."/>
            <person name="Sreeshan A."/>
            <person name="Augustine A."/>
        </authorList>
    </citation>
    <scope>NUCLEOTIDE SEQUENCE</scope>
    <source>
        <tissue evidence="2">Leaf</tissue>
    </source>
</reference>
<keyword evidence="1" id="KW-0812">Transmembrane</keyword>
<accession>A0A2P2NG57</accession>
<name>A0A2P2NG57_RHIMU</name>
<dbReference type="EMBL" id="GGEC01060916">
    <property type="protein sequence ID" value="MBX41400.1"/>
    <property type="molecule type" value="Transcribed_RNA"/>
</dbReference>
<proteinExistence type="predicted"/>